<organism evidence="1 2">
    <name type="scientific">Amycolatopsis iheyensis</name>
    <dbReference type="NCBI Taxonomy" id="2945988"/>
    <lineage>
        <taxon>Bacteria</taxon>
        <taxon>Bacillati</taxon>
        <taxon>Actinomycetota</taxon>
        <taxon>Actinomycetes</taxon>
        <taxon>Pseudonocardiales</taxon>
        <taxon>Pseudonocardiaceae</taxon>
        <taxon>Amycolatopsis</taxon>
    </lineage>
</organism>
<reference evidence="1" key="1">
    <citation type="submission" date="2022-06" db="EMBL/GenBank/DDBJ databases">
        <title>Amycolatopsis iheyaensis sp. nov., a new species of the genus Amycolatopsis isolated from soil in Iheya island, Japan.</title>
        <authorList>
            <person name="Ngamcharungchit C."/>
            <person name="Kanto H."/>
            <person name="Take A."/>
            <person name="Intra B."/>
            <person name="Matsumoto A."/>
            <person name="Panbangred W."/>
            <person name="Inahashi Y."/>
        </authorList>
    </citation>
    <scope>NUCLEOTIDE SEQUENCE</scope>
    <source>
        <strain evidence="1">OK19-0408</strain>
    </source>
</reference>
<name>A0A9X2SPP8_9PSEU</name>
<dbReference type="SUPFAM" id="SSF64288">
    <property type="entry name" value="Chorismate lyase-like"/>
    <property type="match status" value="1"/>
</dbReference>
<gene>
    <name evidence="1" type="ORF">M8542_36755</name>
</gene>
<dbReference type="RefSeq" id="WP_257924955.1">
    <property type="nucleotide sequence ID" value="NZ_JAMXQV010000024.1"/>
</dbReference>
<dbReference type="InterPro" id="IPR028978">
    <property type="entry name" value="Chorismate_lyase_/UTRA_dom_sf"/>
</dbReference>
<protein>
    <recommendedName>
        <fullName evidence="3">UTRA domain-containing protein</fullName>
    </recommendedName>
</protein>
<evidence type="ECO:0000313" key="1">
    <source>
        <dbReference type="EMBL" id="MCR6488396.1"/>
    </source>
</evidence>
<dbReference type="AlphaFoldDB" id="A0A9X2SPP8"/>
<dbReference type="EMBL" id="JAMXQV010000024">
    <property type="protein sequence ID" value="MCR6488396.1"/>
    <property type="molecule type" value="Genomic_DNA"/>
</dbReference>
<keyword evidence="2" id="KW-1185">Reference proteome</keyword>
<sequence length="165" mass="18999">MREAEAANVEMQVEHKTTKTTAPANIAERLGINEGDPVTCTRYIIRMGNPWQPVTSSLAWEPLAVTGGTDIELPHEGSRADKGIVGRFSTIGHEVNQYEERLDIARRLQRRRSSWTSRRIAQLYRSRRRSVALIALVWKTILPLRLRIPFSRQARYELRFVMEIS</sequence>
<accession>A0A9X2SPP8</accession>
<proteinExistence type="predicted"/>
<dbReference type="Gene3D" id="3.40.1410.10">
    <property type="entry name" value="Chorismate lyase-like"/>
    <property type="match status" value="1"/>
</dbReference>
<evidence type="ECO:0000313" key="2">
    <source>
        <dbReference type="Proteomes" id="UP001144096"/>
    </source>
</evidence>
<dbReference type="Proteomes" id="UP001144096">
    <property type="component" value="Unassembled WGS sequence"/>
</dbReference>
<comment type="caution">
    <text evidence="1">The sequence shown here is derived from an EMBL/GenBank/DDBJ whole genome shotgun (WGS) entry which is preliminary data.</text>
</comment>
<evidence type="ECO:0008006" key="3">
    <source>
        <dbReference type="Google" id="ProtNLM"/>
    </source>
</evidence>